<proteinExistence type="predicted"/>
<evidence type="ECO:0000313" key="3">
    <source>
        <dbReference type="Proteomes" id="UP000314294"/>
    </source>
</evidence>
<sequence length="164" mass="17897">MTSSSSPASWAFLARVCERTENSSCSSLVTPNAAARRSALWPIVSATEPLAEGLRPAEGQHGLPHLTAMADRNIRHELHPSCNDGVALACSNQTDTWREGGKDGRREGGGDKQRRVHGQSVQPENLGIRRKTHVVPDSRKGVRTPSTRTTFFTPGRARVFLLFV</sequence>
<dbReference type="Proteomes" id="UP000314294">
    <property type="component" value="Unassembled WGS sequence"/>
</dbReference>
<evidence type="ECO:0000256" key="1">
    <source>
        <dbReference type="SAM" id="MobiDB-lite"/>
    </source>
</evidence>
<dbReference type="AlphaFoldDB" id="A0A4Z2G6X5"/>
<evidence type="ECO:0000313" key="2">
    <source>
        <dbReference type="EMBL" id="TNN48875.1"/>
    </source>
</evidence>
<name>A0A4Z2G6X5_9TELE</name>
<comment type="caution">
    <text evidence="2">The sequence shown here is derived from an EMBL/GenBank/DDBJ whole genome shotgun (WGS) entry which is preliminary data.</text>
</comment>
<reference evidence="2 3" key="1">
    <citation type="submission" date="2019-03" db="EMBL/GenBank/DDBJ databases">
        <title>First draft genome of Liparis tanakae, snailfish: a comprehensive survey of snailfish specific genes.</title>
        <authorList>
            <person name="Kim W."/>
            <person name="Song I."/>
            <person name="Jeong J.-H."/>
            <person name="Kim D."/>
            <person name="Kim S."/>
            <person name="Ryu S."/>
            <person name="Song J.Y."/>
            <person name="Lee S.K."/>
        </authorList>
    </citation>
    <scope>NUCLEOTIDE SEQUENCE [LARGE SCALE GENOMIC DNA]</scope>
    <source>
        <tissue evidence="2">Muscle</tissue>
    </source>
</reference>
<organism evidence="2 3">
    <name type="scientific">Liparis tanakae</name>
    <name type="common">Tanaka's snailfish</name>
    <dbReference type="NCBI Taxonomy" id="230148"/>
    <lineage>
        <taxon>Eukaryota</taxon>
        <taxon>Metazoa</taxon>
        <taxon>Chordata</taxon>
        <taxon>Craniata</taxon>
        <taxon>Vertebrata</taxon>
        <taxon>Euteleostomi</taxon>
        <taxon>Actinopterygii</taxon>
        <taxon>Neopterygii</taxon>
        <taxon>Teleostei</taxon>
        <taxon>Neoteleostei</taxon>
        <taxon>Acanthomorphata</taxon>
        <taxon>Eupercaria</taxon>
        <taxon>Perciformes</taxon>
        <taxon>Cottioidei</taxon>
        <taxon>Cottales</taxon>
        <taxon>Liparidae</taxon>
        <taxon>Liparis</taxon>
    </lineage>
</organism>
<feature type="compositionally biased region" description="Basic and acidic residues" evidence="1">
    <location>
        <begin position="96"/>
        <end position="113"/>
    </location>
</feature>
<gene>
    <name evidence="2" type="ORF">EYF80_040951</name>
</gene>
<keyword evidence="3" id="KW-1185">Reference proteome</keyword>
<feature type="region of interest" description="Disordered" evidence="1">
    <location>
        <begin position="95"/>
        <end position="129"/>
    </location>
</feature>
<accession>A0A4Z2G6X5</accession>
<dbReference type="EMBL" id="SRLO01000679">
    <property type="protein sequence ID" value="TNN48875.1"/>
    <property type="molecule type" value="Genomic_DNA"/>
</dbReference>
<protein>
    <submittedName>
        <fullName evidence="2">Uncharacterized protein</fullName>
    </submittedName>
</protein>